<dbReference type="EMBL" id="KL660129">
    <property type="protein sequence ID" value="KFA67613.1"/>
    <property type="molecule type" value="Genomic_DNA"/>
</dbReference>
<dbReference type="Proteomes" id="UP000028524">
    <property type="component" value="Unassembled WGS sequence"/>
</dbReference>
<accession>A0A084QUH8</accession>
<evidence type="ECO:0000313" key="1">
    <source>
        <dbReference type="EMBL" id="KFA67613.1"/>
    </source>
</evidence>
<sequence>MDMKLRFKKHIAKAATKARQLFMATVVPAMDYASIV</sequence>
<evidence type="ECO:0000313" key="2">
    <source>
        <dbReference type="Proteomes" id="UP000028524"/>
    </source>
</evidence>
<dbReference type="AlphaFoldDB" id="A0A084QUH8"/>
<reference evidence="1 2" key="1">
    <citation type="journal article" date="2014" name="BMC Genomics">
        <title>Comparative genome sequencing reveals chemotype-specific gene clusters in the toxigenic black mold Stachybotrys.</title>
        <authorList>
            <person name="Semeiks J."/>
            <person name="Borek D."/>
            <person name="Otwinowski Z."/>
            <person name="Grishin N.V."/>
        </authorList>
    </citation>
    <scope>NUCLEOTIDE SEQUENCE [LARGE SCALE GENOMIC DNA]</scope>
    <source>
        <strain evidence="1 2">IBT 40285</strain>
    </source>
</reference>
<gene>
    <name evidence="1" type="ORF">S40285_09748</name>
</gene>
<dbReference type="InParanoid" id="A0A084QUH8"/>
<keyword evidence="2" id="KW-1185">Reference proteome</keyword>
<dbReference type="HOGENOM" id="CLU_3359999_0_0_1"/>
<protein>
    <submittedName>
        <fullName evidence="1">Uncharacterized protein</fullName>
    </submittedName>
</protein>
<name>A0A084QUH8_STAC4</name>
<organism evidence="1 2">
    <name type="scientific">Stachybotrys chlorohalonatus (strain IBT 40285)</name>
    <dbReference type="NCBI Taxonomy" id="1283841"/>
    <lineage>
        <taxon>Eukaryota</taxon>
        <taxon>Fungi</taxon>
        <taxon>Dikarya</taxon>
        <taxon>Ascomycota</taxon>
        <taxon>Pezizomycotina</taxon>
        <taxon>Sordariomycetes</taxon>
        <taxon>Hypocreomycetidae</taxon>
        <taxon>Hypocreales</taxon>
        <taxon>Stachybotryaceae</taxon>
        <taxon>Stachybotrys</taxon>
    </lineage>
</organism>
<proteinExistence type="predicted"/>